<keyword evidence="6" id="KW-0418">Kinase</keyword>
<keyword evidence="2 5" id="KW-0547">Nucleotide-binding</keyword>
<keyword evidence="3 5" id="KW-0067">ATP-binding</keyword>
<evidence type="ECO:0000256" key="3">
    <source>
        <dbReference type="ARBA" id="ARBA00022840"/>
    </source>
</evidence>
<dbReference type="PROSITE" id="PS50011">
    <property type="entry name" value="PROTEIN_KINASE_DOM"/>
    <property type="match status" value="1"/>
</dbReference>
<proteinExistence type="inferred from homology"/>
<dbReference type="SMART" id="SM00220">
    <property type="entry name" value="S_TKc"/>
    <property type="match status" value="1"/>
</dbReference>
<gene>
    <name evidence="8" type="ORF">LGLO00237_LOCUS3338</name>
</gene>
<name>A0A7S3YE40_9EUKA</name>
<evidence type="ECO:0000256" key="1">
    <source>
        <dbReference type="ARBA" id="ARBA00012513"/>
    </source>
</evidence>
<dbReference type="EC" id="2.7.11.1" evidence="1"/>
<evidence type="ECO:0000259" key="7">
    <source>
        <dbReference type="PROSITE" id="PS50011"/>
    </source>
</evidence>
<dbReference type="InterPro" id="IPR000719">
    <property type="entry name" value="Prot_kinase_dom"/>
</dbReference>
<keyword evidence="6" id="KW-0808">Transferase</keyword>
<dbReference type="PROSITE" id="PS00108">
    <property type="entry name" value="PROTEIN_KINASE_ST"/>
    <property type="match status" value="1"/>
</dbReference>
<dbReference type="Gene3D" id="1.10.510.10">
    <property type="entry name" value="Transferase(Phosphotransferase) domain 1"/>
    <property type="match status" value="1"/>
</dbReference>
<accession>A0A7S3YE40</accession>
<dbReference type="InterPro" id="IPR050235">
    <property type="entry name" value="CK1_Ser-Thr_kinase"/>
</dbReference>
<dbReference type="PANTHER" id="PTHR11909">
    <property type="entry name" value="CASEIN KINASE-RELATED"/>
    <property type="match status" value="1"/>
</dbReference>
<keyword evidence="6" id="KW-0723">Serine/threonine-protein kinase</keyword>
<feature type="binding site" evidence="5">
    <location>
        <position position="41"/>
    </location>
    <ligand>
        <name>ATP</name>
        <dbReference type="ChEBI" id="CHEBI:30616"/>
    </ligand>
</feature>
<evidence type="ECO:0000256" key="4">
    <source>
        <dbReference type="ARBA" id="ARBA00023860"/>
    </source>
</evidence>
<evidence type="ECO:0000256" key="2">
    <source>
        <dbReference type="ARBA" id="ARBA00022741"/>
    </source>
</evidence>
<evidence type="ECO:0000313" key="8">
    <source>
        <dbReference type="EMBL" id="CAE0648925.1"/>
    </source>
</evidence>
<evidence type="ECO:0000256" key="6">
    <source>
        <dbReference type="RuleBase" id="RU000304"/>
    </source>
</evidence>
<evidence type="ECO:0000256" key="5">
    <source>
        <dbReference type="PROSITE-ProRule" id="PRU10141"/>
    </source>
</evidence>
<dbReference type="GO" id="GO:0005524">
    <property type="term" value="F:ATP binding"/>
    <property type="evidence" value="ECO:0007669"/>
    <property type="project" value="UniProtKB-UniRule"/>
</dbReference>
<reference evidence="8" key="1">
    <citation type="submission" date="2021-01" db="EMBL/GenBank/DDBJ databases">
        <authorList>
            <person name="Corre E."/>
            <person name="Pelletier E."/>
            <person name="Niang G."/>
            <person name="Scheremetjew M."/>
            <person name="Finn R."/>
            <person name="Kale V."/>
            <person name="Holt S."/>
            <person name="Cochrane G."/>
            <person name="Meng A."/>
            <person name="Brown T."/>
            <person name="Cohen L."/>
        </authorList>
    </citation>
    <scope>NUCLEOTIDE SEQUENCE</scope>
    <source>
        <strain evidence="8">CCCM811</strain>
    </source>
</reference>
<dbReference type="SUPFAM" id="SSF56112">
    <property type="entry name" value="Protein kinase-like (PK-like)"/>
    <property type="match status" value="1"/>
</dbReference>
<dbReference type="InterPro" id="IPR008271">
    <property type="entry name" value="Ser/Thr_kinase_AS"/>
</dbReference>
<dbReference type="PROSITE" id="PS00107">
    <property type="entry name" value="PROTEIN_KINASE_ATP"/>
    <property type="match status" value="1"/>
</dbReference>
<dbReference type="Pfam" id="PF00069">
    <property type="entry name" value="Pkinase"/>
    <property type="match status" value="1"/>
</dbReference>
<dbReference type="AlphaFoldDB" id="A0A7S3YE40"/>
<dbReference type="InterPro" id="IPR011009">
    <property type="entry name" value="Kinase-like_dom_sf"/>
</dbReference>
<sequence length="298" mass="33711">MARVLRGDHKFNYKALLGRGTFGEVYRAVSEQTGQEVAIKKELGVPEPNRKLSTGRSLAREYRVLRFLDGGIGIPRPYYFVSGGDRDAMVYECLGQDLGELLKACGGRFGMKTVLMLADQMLSRLEFLHSNNIVHRDIKPQNFTMGLGKNAQIVYLIDYGLCIFVNPNLPPVPGIYGSVGVEMVGTARFASINAHAQIRSQTFSDDLESLAYVLIFLRNGKLPWQGTGDKKPFNLIRMSKERHSLSELCQGFPREFQEFIKDARADVHELNNTTHKTLRYVFFGFSDNSSYQLYYFGH</sequence>
<comment type="similarity">
    <text evidence="6">Belongs to the protein kinase superfamily.</text>
</comment>
<protein>
    <recommendedName>
        <fullName evidence="4">Casein kinase I</fullName>
        <ecNumber evidence="1">2.7.11.1</ecNumber>
    </recommendedName>
</protein>
<dbReference type="InterPro" id="IPR017441">
    <property type="entry name" value="Protein_kinase_ATP_BS"/>
</dbReference>
<dbReference type="EMBL" id="HBIV01004730">
    <property type="protein sequence ID" value="CAE0648925.1"/>
    <property type="molecule type" value="Transcribed_RNA"/>
</dbReference>
<feature type="domain" description="Protein kinase" evidence="7">
    <location>
        <begin position="11"/>
        <end position="278"/>
    </location>
</feature>
<organism evidence="8">
    <name type="scientific">Lotharella globosa</name>
    <dbReference type="NCBI Taxonomy" id="91324"/>
    <lineage>
        <taxon>Eukaryota</taxon>
        <taxon>Sar</taxon>
        <taxon>Rhizaria</taxon>
        <taxon>Cercozoa</taxon>
        <taxon>Chlorarachniophyceae</taxon>
        <taxon>Lotharella</taxon>
    </lineage>
</organism>
<dbReference type="GO" id="GO:0004674">
    <property type="term" value="F:protein serine/threonine kinase activity"/>
    <property type="evidence" value="ECO:0007669"/>
    <property type="project" value="UniProtKB-KW"/>
</dbReference>